<keyword evidence="10 11" id="KW-0472">Membrane</keyword>
<dbReference type="RefSeq" id="XP_022150473.1">
    <property type="nucleotide sequence ID" value="XM_022294781.1"/>
</dbReference>
<keyword evidence="5 11" id="KW-0812">Transmembrane</keyword>
<gene>
    <name evidence="14" type="primary">LOC111018610</name>
</gene>
<name>A0A6J1D9J8_MOMCH</name>
<evidence type="ECO:0000256" key="1">
    <source>
        <dbReference type="ARBA" id="ARBA00001970"/>
    </source>
</evidence>
<dbReference type="GeneID" id="111018610"/>
<evidence type="ECO:0000313" key="14">
    <source>
        <dbReference type="RefSeq" id="XP_022150473.1"/>
    </source>
</evidence>
<accession>A0A6J1D9J8</accession>
<dbReference type="Proteomes" id="UP000504603">
    <property type="component" value="Unplaced"/>
</dbReference>
<keyword evidence="9" id="KW-0408">Iron</keyword>
<protein>
    <submittedName>
        <fullName evidence="14">Probable transmembrane ascorbate ferrireductase 4 isoform X2</fullName>
    </submittedName>
</protein>
<evidence type="ECO:0000256" key="9">
    <source>
        <dbReference type="ARBA" id="ARBA00023004"/>
    </source>
</evidence>
<proteinExistence type="predicted"/>
<dbReference type="GO" id="GO:0016020">
    <property type="term" value="C:membrane"/>
    <property type="evidence" value="ECO:0007669"/>
    <property type="project" value="UniProtKB-SubCell"/>
</dbReference>
<dbReference type="AlphaFoldDB" id="A0A6J1D9J8"/>
<keyword evidence="3" id="KW-0813">Transport</keyword>
<evidence type="ECO:0000313" key="13">
    <source>
        <dbReference type="Proteomes" id="UP000504603"/>
    </source>
</evidence>
<feature type="transmembrane region" description="Helical" evidence="11">
    <location>
        <begin position="12"/>
        <end position="34"/>
    </location>
</feature>
<feature type="transmembrane region" description="Helical" evidence="11">
    <location>
        <begin position="87"/>
        <end position="105"/>
    </location>
</feature>
<evidence type="ECO:0000256" key="6">
    <source>
        <dbReference type="ARBA" id="ARBA00022723"/>
    </source>
</evidence>
<evidence type="ECO:0000256" key="5">
    <source>
        <dbReference type="ARBA" id="ARBA00022692"/>
    </source>
</evidence>
<dbReference type="InterPro" id="IPR043205">
    <property type="entry name" value="CYB561/CYBRD1-like"/>
</dbReference>
<keyword evidence="7" id="KW-0249">Electron transport</keyword>
<evidence type="ECO:0000256" key="2">
    <source>
        <dbReference type="ARBA" id="ARBA00004141"/>
    </source>
</evidence>
<organism evidence="13 14">
    <name type="scientific">Momordica charantia</name>
    <name type="common">Bitter gourd</name>
    <name type="synonym">Balsam pear</name>
    <dbReference type="NCBI Taxonomy" id="3673"/>
    <lineage>
        <taxon>Eukaryota</taxon>
        <taxon>Viridiplantae</taxon>
        <taxon>Streptophyta</taxon>
        <taxon>Embryophyta</taxon>
        <taxon>Tracheophyta</taxon>
        <taxon>Spermatophyta</taxon>
        <taxon>Magnoliopsida</taxon>
        <taxon>eudicotyledons</taxon>
        <taxon>Gunneridae</taxon>
        <taxon>Pentapetalae</taxon>
        <taxon>rosids</taxon>
        <taxon>fabids</taxon>
        <taxon>Cucurbitales</taxon>
        <taxon>Cucurbitaceae</taxon>
        <taxon>Momordiceae</taxon>
        <taxon>Momordica</taxon>
    </lineage>
</organism>
<keyword evidence="4" id="KW-0349">Heme</keyword>
<keyword evidence="13" id="KW-1185">Reference proteome</keyword>
<dbReference type="PANTHER" id="PTHR10106">
    <property type="entry name" value="CYTOCHROME B561-RELATED"/>
    <property type="match status" value="1"/>
</dbReference>
<dbReference type="PANTHER" id="PTHR10106:SF41">
    <property type="entry name" value="TRANSMEMBRANE ASCORBATE FERRIREDUCTASE 4-RELATED"/>
    <property type="match status" value="1"/>
</dbReference>
<dbReference type="GO" id="GO:0046872">
    <property type="term" value="F:metal ion binding"/>
    <property type="evidence" value="ECO:0007669"/>
    <property type="project" value="UniProtKB-KW"/>
</dbReference>
<evidence type="ECO:0000256" key="4">
    <source>
        <dbReference type="ARBA" id="ARBA00022617"/>
    </source>
</evidence>
<evidence type="ECO:0000256" key="10">
    <source>
        <dbReference type="ARBA" id="ARBA00023136"/>
    </source>
</evidence>
<comment type="cofactor">
    <cofactor evidence="1">
        <name>heme b</name>
        <dbReference type="ChEBI" id="CHEBI:60344"/>
    </cofactor>
</comment>
<feature type="domain" description="Cytochrome b561" evidence="12">
    <location>
        <begin position="14"/>
        <end position="197"/>
    </location>
</feature>
<dbReference type="InterPro" id="IPR006593">
    <property type="entry name" value="Cyt_b561/ferric_Rdtase_TM"/>
</dbReference>
<comment type="subcellular location">
    <subcellularLocation>
        <location evidence="2">Membrane</location>
        <topology evidence="2">Multi-pass membrane protein</topology>
    </subcellularLocation>
</comment>
<keyword evidence="8 11" id="KW-1133">Transmembrane helix</keyword>
<dbReference type="GO" id="GO:0016491">
    <property type="term" value="F:oxidoreductase activity"/>
    <property type="evidence" value="ECO:0007669"/>
    <property type="project" value="InterPro"/>
</dbReference>
<sequence>MAATLASLVPLLIFARIFALLVAVLVFVWALAFSSSFHHRSPSREDHIFDVLHPLFMVIGLILLSGEAILVHSWLPGSRNLRKSVHLSLQGLALASGIIGIWTKFHRDRSFLANFHSLHSWMGLLAVTLFGAQIILNNPHNHFQRTVILKYHKQALNSCSELGSPLPILKAMWRSNLLLVSYIQTWLGSSAPHLLCG</sequence>
<reference evidence="14" key="1">
    <citation type="submission" date="2025-08" db="UniProtKB">
        <authorList>
            <consortium name="RefSeq"/>
        </authorList>
    </citation>
    <scope>IDENTIFICATION</scope>
    <source>
        <strain evidence="14">OHB3-1</strain>
    </source>
</reference>
<feature type="transmembrane region" description="Helical" evidence="11">
    <location>
        <begin position="117"/>
        <end position="136"/>
    </location>
</feature>
<keyword evidence="6" id="KW-0479">Metal-binding</keyword>
<feature type="transmembrane region" description="Helical" evidence="11">
    <location>
        <begin position="55"/>
        <end position="75"/>
    </location>
</feature>
<evidence type="ECO:0000256" key="7">
    <source>
        <dbReference type="ARBA" id="ARBA00022982"/>
    </source>
</evidence>
<evidence type="ECO:0000256" key="11">
    <source>
        <dbReference type="SAM" id="Phobius"/>
    </source>
</evidence>
<dbReference type="Gene3D" id="1.20.120.1770">
    <property type="match status" value="1"/>
</dbReference>
<dbReference type="SMART" id="SM00665">
    <property type="entry name" value="B561"/>
    <property type="match status" value="1"/>
</dbReference>
<evidence type="ECO:0000256" key="3">
    <source>
        <dbReference type="ARBA" id="ARBA00022448"/>
    </source>
</evidence>
<evidence type="ECO:0000259" key="12">
    <source>
        <dbReference type="PROSITE" id="PS50939"/>
    </source>
</evidence>
<evidence type="ECO:0000256" key="8">
    <source>
        <dbReference type="ARBA" id="ARBA00022989"/>
    </source>
</evidence>
<dbReference type="PROSITE" id="PS50939">
    <property type="entry name" value="CYTOCHROME_B561"/>
    <property type="match status" value="1"/>
</dbReference>
<dbReference type="Pfam" id="PF03188">
    <property type="entry name" value="Cytochrom_B561"/>
    <property type="match status" value="1"/>
</dbReference>